<gene>
    <name evidence="1" type="ORF">E2C01_034017</name>
</gene>
<name>A0A5B7F597_PORTR</name>
<dbReference type="EMBL" id="VSRR010004699">
    <property type="protein sequence ID" value="MPC40459.1"/>
    <property type="molecule type" value="Genomic_DNA"/>
</dbReference>
<evidence type="ECO:0000313" key="2">
    <source>
        <dbReference type="Proteomes" id="UP000324222"/>
    </source>
</evidence>
<accession>A0A5B7F597</accession>
<protein>
    <submittedName>
        <fullName evidence="1">Uncharacterized protein</fullName>
    </submittedName>
</protein>
<dbReference type="Proteomes" id="UP000324222">
    <property type="component" value="Unassembled WGS sequence"/>
</dbReference>
<dbReference type="AlphaFoldDB" id="A0A5B7F597"/>
<keyword evidence="2" id="KW-1185">Reference proteome</keyword>
<comment type="caution">
    <text evidence="1">The sequence shown here is derived from an EMBL/GenBank/DDBJ whole genome shotgun (WGS) entry which is preliminary data.</text>
</comment>
<organism evidence="1 2">
    <name type="scientific">Portunus trituberculatus</name>
    <name type="common">Swimming crab</name>
    <name type="synonym">Neptunus trituberculatus</name>
    <dbReference type="NCBI Taxonomy" id="210409"/>
    <lineage>
        <taxon>Eukaryota</taxon>
        <taxon>Metazoa</taxon>
        <taxon>Ecdysozoa</taxon>
        <taxon>Arthropoda</taxon>
        <taxon>Crustacea</taxon>
        <taxon>Multicrustacea</taxon>
        <taxon>Malacostraca</taxon>
        <taxon>Eumalacostraca</taxon>
        <taxon>Eucarida</taxon>
        <taxon>Decapoda</taxon>
        <taxon>Pleocyemata</taxon>
        <taxon>Brachyura</taxon>
        <taxon>Eubrachyura</taxon>
        <taxon>Portunoidea</taxon>
        <taxon>Portunidae</taxon>
        <taxon>Portuninae</taxon>
        <taxon>Portunus</taxon>
    </lineage>
</organism>
<evidence type="ECO:0000313" key="1">
    <source>
        <dbReference type="EMBL" id="MPC40459.1"/>
    </source>
</evidence>
<sequence length="59" mass="6714">MRGWTGMENSTANRKPLRQVVLSHKKLVMGHLQCLRAQIRVGLSPRLEKSQVPSTVYLL</sequence>
<reference evidence="1 2" key="1">
    <citation type="submission" date="2019-05" db="EMBL/GenBank/DDBJ databases">
        <title>Another draft genome of Portunus trituberculatus and its Hox gene families provides insights of decapod evolution.</title>
        <authorList>
            <person name="Jeong J.-H."/>
            <person name="Song I."/>
            <person name="Kim S."/>
            <person name="Choi T."/>
            <person name="Kim D."/>
            <person name="Ryu S."/>
            <person name="Kim W."/>
        </authorList>
    </citation>
    <scope>NUCLEOTIDE SEQUENCE [LARGE SCALE GENOMIC DNA]</scope>
    <source>
        <tissue evidence="1">Muscle</tissue>
    </source>
</reference>
<proteinExistence type="predicted"/>